<dbReference type="PANTHER" id="PTHR42844:SF1">
    <property type="entry name" value="DIHYDRONEOPTERIN ALDOLASE 1-RELATED"/>
    <property type="match status" value="1"/>
</dbReference>
<dbReference type="Gene3D" id="3.30.1130.10">
    <property type="match status" value="1"/>
</dbReference>
<feature type="domain" description="Dihydroneopterin aldolase/epimerase" evidence="7">
    <location>
        <begin position="4"/>
        <end position="117"/>
    </location>
</feature>
<gene>
    <name evidence="8" type="ORF">J2S03_001834</name>
</gene>
<dbReference type="Pfam" id="PF02152">
    <property type="entry name" value="FolB"/>
    <property type="match status" value="1"/>
</dbReference>
<keyword evidence="5 6" id="KW-0456">Lyase</keyword>
<protein>
    <recommendedName>
        <fullName evidence="6">7,8-dihydroneopterin aldolase</fullName>
        <ecNumber evidence="6">4.1.2.25</ecNumber>
    </recommendedName>
</protein>
<proteinExistence type="inferred from homology"/>
<comment type="similarity">
    <text evidence="3 6">Belongs to the DHNA family.</text>
</comment>
<dbReference type="SUPFAM" id="SSF55620">
    <property type="entry name" value="Tetrahydrobiopterin biosynthesis enzymes-like"/>
    <property type="match status" value="1"/>
</dbReference>
<evidence type="ECO:0000259" key="7">
    <source>
        <dbReference type="SMART" id="SM00905"/>
    </source>
</evidence>
<evidence type="ECO:0000256" key="5">
    <source>
        <dbReference type="ARBA" id="ARBA00023239"/>
    </source>
</evidence>
<dbReference type="InterPro" id="IPR006156">
    <property type="entry name" value="Dihydroneopterin_aldolase"/>
</dbReference>
<dbReference type="GO" id="GO:0004150">
    <property type="term" value="F:dihydroneopterin aldolase activity"/>
    <property type="evidence" value="ECO:0007669"/>
    <property type="project" value="UniProtKB-EC"/>
</dbReference>
<organism evidence="8 9">
    <name type="scientific">Alicyclobacillus cycloheptanicus</name>
    <dbReference type="NCBI Taxonomy" id="1457"/>
    <lineage>
        <taxon>Bacteria</taxon>
        <taxon>Bacillati</taxon>
        <taxon>Bacillota</taxon>
        <taxon>Bacilli</taxon>
        <taxon>Bacillales</taxon>
        <taxon>Alicyclobacillaceae</taxon>
        <taxon>Alicyclobacillus</taxon>
    </lineage>
</organism>
<comment type="pathway">
    <text evidence="2 6">Cofactor biosynthesis; tetrahydrofolate biosynthesis; 2-amino-4-hydroxy-6-hydroxymethyl-7,8-dihydropteridine diphosphate from 7,8-dihydroneopterin triphosphate: step 3/4.</text>
</comment>
<dbReference type="InterPro" id="IPR006157">
    <property type="entry name" value="FolB_dom"/>
</dbReference>
<keyword evidence="9" id="KW-1185">Reference proteome</keyword>
<dbReference type="EMBL" id="JAUSTP010000013">
    <property type="protein sequence ID" value="MDQ0189971.1"/>
    <property type="molecule type" value="Genomic_DNA"/>
</dbReference>
<evidence type="ECO:0000256" key="3">
    <source>
        <dbReference type="ARBA" id="ARBA00005708"/>
    </source>
</evidence>
<dbReference type="Proteomes" id="UP001232973">
    <property type="component" value="Unassembled WGS sequence"/>
</dbReference>
<comment type="function">
    <text evidence="6">Catalyzes the conversion of 7,8-dihydroneopterin to 6-hydroxymethyl-7,8-dihydropterin.</text>
</comment>
<comment type="catalytic activity">
    <reaction evidence="1 6">
        <text>7,8-dihydroneopterin = 6-hydroxymethyl-7,8-dihydropterin + glycolaldehyde</text>
        <dbReference type="Rhea" id="RHEA:10540"/>
        <dbReference type="ChEBI" id="CHEBI:17001"/>
        <dbReference type="ChEBI" id="CHEBI:17071"/>
        <dbReference type="ChEBI" id="CHEBI:44841"/>
        <dbReference type="EC" id="4.1.2.25"/>
    </reaction>
</comment>
<dbReference type="SMART" id="SM00905">
    <property type="entry name" value="FolB"/>
    <property type="match status" value="1"/>
</dbReference>
<accession>A0ABT9XI44</accession>
<dbReference type="NCBIfam" id="TIGR00526">
    <property type="entry name" value="folB_dom"/>
    <property type="match status" value="1"/>
</dbReference>
<evidence type="ECO:0000313" key="9">
    <source>
        <dbReference type="Proteomes" id="UP001232973"/>
    </source>
</evidence>
<evidence type="ECO:0000256" key="1">
    <source>
        <dbReference type="ARBA" id="ARBA00001353"/>
    </source>
</evidence>
<sequence length="132" mass="14585">MDEIFLRGLQFFGRHGVLPEEQVTGQKFDVDVCIGTHVDQAAATDAVADTIDYGAVYELVKTHVEGEPVKLIERLAQRIAVDILVKWSAALEVEVEVRKPGAPVPGVFETMGVRVKRTRGDLDGQRKFRPGL</sequence>
<evidence type="ECO:0000256" key="6">
    <source>
        <dbReference type="RuleBase" id="RU362079"/>
    </source>
</evidence>
<dbReference type="RefSeq" id="WP_274454770.1">
    <property type="nucleotide sequence ID" value="NZ_CP067097.1"/>
</dbReference>
<dbReference type="InterPro" id="IPR043133">
    <property type="entry name" value="GTP-CH-I_C/QueF"/>
</dbReference>
<dbReference type="EC" id="4.1.2.25" evidence="6"/>
<dbReference type="CDD" id="cd00534">
    <property type="entry name" value="DHNA_DHNTPE"/>
    <property type="match status" value="1"/>
</dbReference>
<dbReference type="NCBIfam" id="TIGR00525">
    <property type="entry name" value="folB"/>
    <property type="match status" value="1"/>
</dbReference>
<evidence type="ECO:0000256" key="2">
    <source>
        <dbReference type="ARBA" id="ARBA00005013"/>
    </source>
</evidence>
<dbReference type="PANTHER" id="PTHR42844">
    <property type="entry name" value="DIHYDRONEOPTERIN ALDOLASE 1-RELATED"/>
    <property type="match status" value="1"/>
</dbReference>
<comment type="caution">
    <text evidence="8">The sequence shown here is derived from an EMBL/GenBank/DDBJ whole genome shotgun (WGS) entry which is preliminary data.</text>
</comment>
<evidence type="ECO:0000256" key="4">
    <source>
        <dbReference type="ARBA" id="ARBA00022909"/>
    </source>
</evidence>
<evidence type="ECO:0000313" key="8">
    <source>
        <dbReference type="EMBL" id="MDQ0189971.1"/>
    </source>
</evidence>
<keyword evidence="4 6" id="KW-0289">Folate biosynthesis</keyword>
<reference evidence="8 9" key="1">
    <citation type="submission" date="2023-07" db="EMBL/GenBank/DDBJ databases">
        <title>Genomic Encyclopedia of Type Strains, Phase IV (KMG-IV): sequencing the most valuable type-strain genomes for metagenomic binning, comparative biology and taxonomic classification.</title>
        <authorList>
            <person name="Goeker M."/>
        </authorList>
    </citation>
    <scope>NUCLEOTIDE SEQUENCE [LARGE SCALE GENOMIC DNA]</scope>
    <source>
        <strain evidence="8 9">DSM 4006</strain>
    </source>
</reference>
<name>A0ABT9XI44_9BACL</name>